<protein>
    <submittedName>
        <fullName evidence="1">FAD/NAD(P)-binding domain-containing protein</fullName>
    </submittedName>
</protein>
<accession>A0ACB8A6F9</accession>
<organism evidence="1 2">
    <name type="scientific">Hygrophoropsis aurantiaca</name>
    <dbReference type="NCBI Taxonomy" id="72124"/>
    <lineage>
        <taxon>Eukaryota</taxon>
        <taxon>Fungi</taxon>
        <taxon>Dikarya</taxon>
        <taxon>Basidiomycota</taxon>
        <taxon>Agaricomycotina</taxon>
        <taxon>Agaricomycetes</taxon>
        <taxon>Agaricomycetidae</taxon>
        <taxon>Boletales</taxon>
        <taxon>Coniophorineae</taxon>
        <taxon>Hygrophoropsidaceae</taxon>
        <taxon>Hygrophoropsis</taxon>
    </lineage>
</organism>
<reference evidence="1" key="1">
    <citation type="journal article" date="2021" name="New Phytol.">
        <title>Evolutionary innovations through gain and loss of genes in the ectomycorrhizal Boletales.</title>
        <authorList>
            <person name="Wu G."/>
            <person name="Miyauchi S."/>
            <person name="Morin E."/>
            <person name="Kuo A."/>
            <person name="Drula E."/>
            <person name="Varga T."/>
            <person name="Kohler A."/>
            <person name="Feng B."/>
            <person name="Cao Y."/>
            <person name="Lipzen A."/>
            <person name="Daum C."/>
            <person name="Hundley H."/>
            <person name="Pangilinan J."/>
            <person name="Johnson J."/>
            <person name="Barry K."/>
            <person name="LaButti K."/>
            <person name="Ng V."/>
            <person name="Ahrendt S."/>
            <person name="Min B."/>
            <person name="Choi I.G."/>
            <person name="Park H."/>
            <person name="Plett J.M."/>
            <person name="Magnuson J."/>
            <person name="Spatafora J.W."/>
            <person name="Nagy L.G."/>
            <person name="Henrissat B."/>
            <person name="Grigoriev I.V."/>
            <person name="Yang Z.L."/>
            <person name="Xu J."/>
            <person name="Martin F.M."/>
        </authorList>
    </citation>
    <scope>NUCLEOTIDE SEQUENCE</scope>
    <source>
        <strain evidence="1">ATCC 28755</strain>
    </source>
</reference>
<comment type="caution">
    <text evidence="1">The sequence shown here is derived from an EMBL/GenBank/DDBJ whole genome shotgun (WGS) entry which is preliminary data.</text>
</comment>
<dbReference type="Proteomes" id="UP000790377">
    <property type="component" value="Unassembled WGS sequence"/>
</dbReference>
<gene>
    <name evidence="1" type="ORF">BJ138DRAFT_1090862</name>
</gene>
<keyword evidence="2" id="KW-1185">Reference proteome</keyword>
<evidence type="ECO:0000313" key="1">
    <source>
        <dbReference type="EMBL" id="KAH7908659.1"/>
    </source>
</evidence>
<evidence type="ECO:0000313" key="2">
    <source>
        <dbReference type="Proteomes" id="UP000790377"/>
    </source>
</evidence>
<sequence length="446" mass="48732">MMGTQQVDTSEAVSSPSCHTPRNGFMARPLRISIVGGGLGGLAAAISLRRQGHEVKVRFCESEKIISVAKHRVFESTAVFTEIGAAIGLPPNAVRILDPLGCTNDLVQGVEYAGLVSYGPDGSPGYSVTLNDIARTYGCQWRLCHRVDAHEVLKNLAFNTTSDPQAPATLYLDSEVVSCSPSEGKLTMKNGETHVSDLIIGADGIHSKIRASVLNTTLEAPSSSVAAYRWVVDASKLANHPEMDWVLKQGPSGPRVIASKDFRVIFTYPCRNNTLINAMGIHMDMRDQSKVGLHVPATRDELLGKFNDFDPKFQSFLNLAENIGLWQFRSLPDLPTWINGRVCLLGDAAHAMLPTIGQGAAMAFEDAATLGVLFCAGTAPGDIPGRLMAYQELRKKRAEYVKNESLSQFVDPEKRGLYYRTPEMQRVVMGYDAVGVARQYMQERKI</sequence>
<name>A0ACB8A6F9_9AGAM</name>
<dbReference type="EMBL" id="MU267806">
    <property type="protein sequence ID" value="KAH7908659.1"/>
    <property type="molecule type" value="Genomic_DNA"/>
</dbReference>
<proteinExistence type="predicted"/>